<evidence type="ECO:0000313" key="6">
    <source>
        <dbReference type="Proteomes" id="UP000799536"/>
    </source>
</evidence>
<feature type="transmembrane region" description="Helical" evidence="3">
    <location>
        <begin position="7"/>
        <end position="29"/>
    </location>
</feature>
<evidence type="ECO:0000313" key="5">
    <source>
        <dbReference type="EMBL" id="KAF2199530.1"/>
    </source>
</evidence>
<reference evidence="5" key="1">
    <citation type="journal article" date="2020" name="Stud. Mycol.">
        <title>101 Dothideomycetes genomes: a test case for predicting lifestyles and emergence of pathogens.</title>
        <authorList>
            <person name="Haridas S."/>
            <person name="Albert R."/>
            <person name="Binder M."/>
            <person name="Bloem J."/>
            <person name="Labutti K."/>
            <person name="Salamov A."/>
            <person name="Andreopoulos B."/>
            <person name="Baker S."/>
            <person name="Barry K."/>
            <person name="Bills G."/>
            <person name="Bluhm B."/>
            <person name="Cannon C."/>
            <person name="Castanera R."/>
            <person name="Culley D."/>
            <person name="Daum C."/>
            <person name="Ezra D."/>
            <person name="Gonzalez J."/>
            <person name="Henrissat B."/>
            <person name="Kuo A."/>
            <person name="Liang C."/>
            <person name="Lipzen A."/>
            <person name="Lutzoni F."/>
            <person name="Magnuson J."/>
            <person name="Mondo S."/>
            <person name="Nolan M."/>
            <person name="Ohm R."/>
            <person name="Pangilinan J."/>
            <person name="Park H.-J."/>
            <person name="Ramirez L."/>
            <person name="Alfaro M."/>
            <person name="Sun H."/>
            <person name="Tritt A."/>
            <person name="Yoshinaga Y."/>
            <person name="Zwiers L.-H."/>
            <person name="Turgeon B."/>
            <person name="Goodwin S."/>
            <person name="Spatafora J."/>
            <person name="Crous P."/>
            <person name="Grigoriev I."/>
        </authorList>
    </citation>
    <scope>NUCLEOTIDE SEQUENCE</scope>
    <source>
        <strain evidence="5">ATCC 74209</strain>
    </source>
</reference>
<dbReference type="Gene3D" id="3.40.50.1820">
    <property type="entry name" value="alpha/beta hydrolase"/>
    <property type="match status" value="1"/>
</dbReference>
<dbReference type="OrthoDB" id="6431331at2759"/>
<keyword evidence="6" id="KW-1185">Reference proteome</keyword>
<evidence type="ECO:0000256" key="3">
    <source>
        <dbReference type="SAM" id="Phobius"/>
    </source>
</evidence>
<dbReference type="InterPro" id="IPR029058">
    <property type="entry name" value="AB_hydrolase_fold"/>
</dbReference>
<keyword evidence="3" id="KW-1133">Transmembrane helix</keyword>
<dbReference type="Pfam" id="PF00561">
    <property type="entry name" value="Abhydrolase_1"/>
    <property type="match status" value="1"/>
</dbReference>
<dbReference type="Proteomes" id="UP000799536">
    <property type="component" value="Unassembled WGS sequence"/>
</dbReference>
<organism evidence="5 6">
    <name type="scientific">Delitschia confertaspora ATCC 74209</name>
    <dbReference type="NCBI Taxonomy" id="1513339"/>
    <lineage>
        <taxon>Eukaryota</taxon>
        <taxon>Fungi</taxon>
        <taxon>Dikarya</taxon>
        <taxon>Ascomycota</taxon>
        <taxon>Pezizomycotina</taxon>
        <taxon>Dothideomycetes</taxon>
        <taxon>Pleosporomycetidae</taxon>
        <taxon>Pleosporales</taxon>
        <taxon>Delitschiaceae</taxon>
        <taxon>Delitschia</taxon>
    </lineage>
</organism>
<comment type="similarity">
    <text evidence="2">Belongs to the AB hydrolase superfamily. Epoxide hydrolase family.</text>
</comment>
<sequence length="461" mass="51789">MSAISAILWRGFSFLYGLVGMAGFIAAMARDGTLFTKPSQKETDQVAHAQNELWDLKRSPMGLKHKFFQFRSERRLHYVVNAGIENPNNVIIFIHGFPNSWVLWKHLLISSKLSQNSVLIALDLPGYGGSISLPDHGPKSVLEAITKFVLSMRREYLQADGKVLIVAHDWGGIIAARLASEASQLVDRFIIAGAVIPRHVYANAQRRIASSKQMLHTALRWPPSPRLLARASTNLSPVLSQLGCSYYIFVFNLPWPLPHCLGWMGNMWFLRTTHRVQASNLNREASNAEAAERMAADIGPGTLQNEDWPAPQYPMRVWDGGWSEKIRLYREGLVLGDWEKSLGTIVALNELKESQSHRRHSGTGVGLFDEGPPGALKTAATIVYGRNDPAFDPQLCLEGISDYLTKDSQVVFLEKGGHWLPSEEEGREVLERLIIWSLEDERVSFKKNLEDFPDIRILVEK</sequence>
<name>A0A9P4JI29_9PLEO</name>
<evidence type="ECO:0000256" key="1">
    <source>
        <dbReference type="ARBA" id="ARBA00022801"/>
    </source>
</evidence>
<dbReference type="PANTHER" id="PTHR43329">
    <property type="entry name" value="EPOXIDE HYDROLASE"/>
    <property type="match status" value="1"/>
</dbReference>
<dbReference type="InterPro" id="IPR000073">
    <property type="entry name" value="AB_hydrolase_1"/>
</dbReference>
<keyword evidence="1" id="KW-0378">Hydrolase</keyword>
<evidence type="ECO:0000256" key="2">
    <source>
        <dbReference type="ARBA" id="ARBA00038334"/>
    </source>
</evidence>
<dbReference type="EMBL" id="ML994071">
    <property type="protein sequence ID" value="KAF2199530.1"/>
    <property type="molecule type" value="Genomic_DNA"/>
</dbReference>
<comment type="caution">
    <text evidence="5">The sequence shown here is derived from an EMBL/GenBank/DDBJ whole genome shotgun (WGS) entry which is preliminary data.</text>
</comment>
<feature type="domain" description="AB hydrolase-1" evidence="4">
    <location>
        <begin position="89"/>
        <end position="423"/>
    </location>
</feature>
<proteinExistence type="inferred from homology"/>
<gene>
    <name evidence="5" type="ORF">GQ43DRAFT_113503</name>
</gene>
<dbReference type="AlphaFoldDB" id="A0A9P4JI29"/>
<keyword evidence="3" id="KW-0472">Membrane</keyword>
<dbReference type="PRINTS" id="PR00412">
    <property type="entry name" value="EPOXHYDRLASE"/>
</dbReference>
<dbReference type="SUPFAM" id="SSF53474">
    <property type="entry name" value="alpha/beta-Hydrolases"/>
    <property type="match status" value="1"/>
</dbReference>
<dbReference type="GO" id="GO:0016787">
    <property type="term" value="F:hydrolase activity"/>
    <property type="evidence" value="ECO:0007669"/>
    <property type="project" value="UniProtKB-KW"/>
</dbReference>
<protein>
    <submittedName>
        <fullName evidence="5">Alpha/beta-hydrolase</fullName>
    </submittedName>
</protein>
<keyword evidence="3" id="KW-0812">Transmembrane</keyword>
<dbReference type="InterPro" id="IPR000639">
    <property type="entry name" value="Epox_hydrolase-like"/>
</dbReference>
<accession>A0A9P4JI29</accession>
<evidence type="ECO:0000259" key="4">
    <source>
        <dbReference type="Pfam" id="PF00561"/>
    </source>
</evidence>